<dbReference type="EMBL" id="CP009922">
    <property type="protein sequence ID" value="AKG43801.1"/>
    <property type="molecule type" value="Genomic_DNA"/>
</dbReference>
<dbReference type="GO" id="GO:0003700">
    <property type="term" value="F:DNA-binding transcription factor activity"/>
    <property type="evidence" value="ECO:0007669"/>
    <property type="project" value="InterPro"/>
</dbReference>
<dbReference type="PATRIC" id="fig|408015.6.peg.2454"/>
<name>A0A0F7CP01_9ACTN</name>
<feature type="region of interest" description="Disordered" evidence="4">
    <location>
        <begin position="1"/>
        <end position="25"/>
    </location>
</feature>
<dbReference type="PROSITE" id="PS01124">
    <property type="entry name" value="HTH_ARAC_FAMILY_2"/>
    <property type="match status" value="1"/>
</dbReference>
<evidence type="ECO:0000256" key="2">
    <source>
        <dbReference type="ARBA" id="ARBA00023125"/>
    </source>
</evidence>
<dbReference type="RefSeq" id="WP_030735289.1">
    <property type="nucleotide sequence ID" value="NZ_CP009922.3"/>
</dbReference>
<dbReference type="SUPFAM" id="SSF46689">
    <property type="entry name" value="Homeodomain-like"/>
    <property type="match status" value="1"/>
</dbReference>
<keyword evidence="1" id="KW-0805">Transcription regulation</keyword>
<reference evidence="6" key="1">
    <citation type="submission" date="2019-08" db="EMBL/GenBank/DDBJ databases">
        <title>Complete genome sequence of a mangrove-derived Streptomyces xiamenensis.</title>
        <authorList>
            <person name="Xu J."/>
        </authorList>
    </citation>
    <scope>NUCLEOTIDE SEQUENCE</scope>
    <source>
        <strain evidence="6">318</strain>
    </source>
</reference>
<sequence length="176" mass="20314">MDFPADHSDSPNHQPPTPSAHGELSPSLLLPPQRELFLVVQQYIRERLSDPDLSPSTIACAHHISLRHLHRLFRLHGLTVAAWIRRQRLEGCRRDLTDLAKFAQPIQSIAVRWGFTDNAHFSRVFRAAYGYPPSHLRRETETRWYEQLISRFGPVHPFHALEPQESHEPVASQRIA</sequence>
<dbReference type="InterPro" id="IPR009057">
    <property type="entry name" value="Homeodomain-like_sf"/>
</dbReference>
<feature type="compositionally biased region" description="Basic and acidic residues" evidence="4">
    <location>
        <begin position="1"/>
        <end position="10"/>
    </location>
</feature>
<evidence type="ECO:0000256" key="1">
    <source>
        <dbReference type="ARBA" id="ARBA00023015"/>
    </source>
</evidence>
<dbReference type="KEGG" id="sxi:SXIM_24170"/>
<gene>
    <name evidence="6" type="ORF">SXIM_24170</name>
</gene>
<dbReference type="InterPro" id="IPR018060">
    <property type="entry name" value="HTH_AraC"/>
</dbReference>
<evidence type="ECO:0000256" key="3">
    <source>
        <dbReference type="ARBA" id="ARBA00023163"/>
    </source>
</evidence>
<keyword evidence="3" id="KW-0804">Transcription</keyword>
<accession>A0A0F7CP01</accession>
<keyword evidence="7" id="KW-1185">Reference proteome</keyword>
<dbReference type="AlphaFoldDB" id="A0A0F7CP01"/>
<keyword evidence="2" id="KW-0238">DNA-binding</keyword>
<dbReference type="Proteomes" id="UP000034034">
    <property type="component" value="Chromosome"/>
</dbReference>
<dbReference type="InterPro" id="IPR050204">
    <property type="entry name" value="AraC_XylS_family_regulators"/>
</dbReference>
<proteinExistence type="predicted"/>
<dbReference type="Gene3D" id="1.10.10.60">
    <property type="entry name" value="Homeodomain-like"/>
    <property type="match status" value="1"/>
</dbReference>
<evidence type="ECO:0000259" key="5">
    <source>
        <dbReference type="PROSITE" id="PS01124"/>
    </source>
</evidence>
<dbReference type="PRINTS" id="PR00032">
    <property type="entry name" value="HTHARAC"/>
</dbReference>
<dbReference type="Pfam" id="PF12833">
    <property type="entry name" value="HTH_18"/>
    <property type="match status" value="1"/>
</dbReference>
<evidence type="ECO:0000313" key="6">
    <source>
        <dbReference type="EMBL" id="AKG43801.1"/>
    </source>
</evidence>
<dbReference type="HOGENOM" id="CLU_1524354_0_0_11"/>
<feature type="domain" description="HTH araC/xylS-type" evidence="5">
    <location>
        <begin position="38"/>
        <end position="139"/>
    </location>
</feature>
<dbReference type="InterPro" id="IPR020449">
    <property type="entry name" value="Tscrpt_reg_AraC-type_HTH"/>
</dbReference>
<dbReference type="PANTHER" id="PTHR46796:SF10">
    <property type="entry name" value="TRANSCRIPTIONAL ACTIVATOR FEAR"/>
    <property type="match status" value="1"/>
</dbReference>
<dbReference type="STRING" id="408015.SXIM_24170"/>
<dbReference type="GO" id="GO:0043565">
    <property type="term" value="F:sequence-specific DNA binding"/>
    <property type="evidence" value="ECO:0007669"/>
    <property type="project" value="InterPro"/>
</dbReference>
<organism evidence="6 7">
    <name type="scientific">Streptomyces xiamenensis</name>
    <dbReference type="NCBI Taxonomy" id="408015"/>
    <lineage>
        <taxon>Bacteria</taxon>
        <taxon>Bacillati</taxon>
        <taxon>Actinomycetota</taxon>
        <taxon>Actinomycetes</taxon>
        <taxon>Kitasatosporales</taxon>
        <taxon>Streptomycetaceae</taxon>
        <taxon>Streptomyces</taxon>
    </lineage>
</organism>
<evidence type="ECO:0000256" key="4">
    <source>
        <dbReference type="SAM" id="MobiDB-lite"/>
    </source>
</evidence>
<dbReference type="PANTHER" id="PTHR46796">
    <property type="entry name" value="HTH-TYPE TRANSCRIPTIONAL ACTIVATOR RHAS-RELATED"/>
    <property type="match status" value="1"/>
</dbReference>
<evidence type="ECO:0000313" key="7">
    <source>
        <dbReference type="Proteomes" id="UP000034034"/>
    </source>
</evidence>
<dbReference type="SMART" id="SM00342">
    <property type="entry name" value="HTH_ARAC"/>
    <property type="match status" value="1"/>
</dbReference>
<protein>
    <submittedName>
        <fullName evidence="6">AraC family transcriptional regulator</fullName>
    </submittedName>
</protein>